<evidence type="ECO:0000256" key="1">
    <source>
        <dbReference type="SAM" id="MobiDB-lite"/>
    </source>
</evidence>
<keyword evidence="2" id="KW-0812">Transmembrane</keyword>
<gene>
    <name evidence="3" type="ORF">K1J60_16040</name>
</gene>
<feature type="compositionally biased region" description="Low complexity" evidence="1">
    <location>
        <begin position="235"/>
        <end position="267"/>
    </location>
</feature>
<feature type="region of interest" description="Disordered" evidence="1">
    <location>
        <begin position="1"/>
        <end position="93"/>
    </location>
</feature>
<keyword evidence="2" id="KW-1133">Transmembrane helix</keyword>
<feature type="compositionally biased region" description="Pro residues" evidence="1">
    <location>
        <begin position="223"/>
        <end position="234"/>
    </location>
</feature>
<sequence>MTTTTATRPTQTTPRAPQRPPQPPQPPTGAVSPAAAQTASPRWKPSAAPANRTTPFAPTVAGTSTGPPHQVGHTPDHPAPRPRGRHRRPRPRKLLFAVGGMALAAGALSLVRLTSDPVGGAGAVGPAPSAADDVTDGTTEAGTTVGGEPSADAGTPTADTPMGGGNPKPGHRPPSSGAPTPTPTPSAYRPAPSIGVDIPSAPGARDVPRTPPAPDTPTAPRAPEAPRPTAPAPTQPVAAAPQQPTTPDSPTTPTAPGDTTTTPTKPTKPGLCVPIVGLCVNDALSR</sequence>
<feature type="compositionally biased region" description="Pro residues" evidence="1">
    <location>
        <begin position="17"/>
        <end position="27"/>
    </location>
</feature>
<keyword evidence="4" id="KW-1185">Reference proteome</keyword>
<name>A0ABX8XRG0_9ACTN</name>
<feature type="compositionally biased region" description="Low complexity" evidence="1">
    <location>
        <begin position="1"/>
        <end position="16"/>
    </location>
</feature>
<keyword evidence="2" id="KW-0472">Membrane</keyword>
<dbReference type="RefSeq" id="WP_220646817.1">
    <property type="nucleotide sequence ID" value="NZ_CP080647.1"/>
</dbReference>
<feature type="compositionally biased region" description="Low complexity" evidence="1">
    <location>
        <begin position="115"/>
        <end position="148"/>
    </location>
</feature>
<feature type="compositionally biased region" description="Basic residues" evidence="1">
    <location>
        <begin position="80"/>
        <end position="93"/>
    </location>
</feature>
<evidence type="ECO:0000313" key="3">
    <source>
        <dbReference type="EMBL" id="QYX77841.1"/>
    </source>
</evidence>
<organism evidence="3 4">
    <name type="scientific">Streptomyces akebiae</name>
    <dbReference type="NCBI Taxonomy" id="2865673"/>
    <lineage>
        <taxon>Bacteria</taxon>
        <taxon>Bacillati</taxon>
        <taxon>Actinomycetota</taxon>
        <taxon>Actinomycetes</taxon>
        <taxon>Kitasatosporales</taxon>
        <taxon>Streptomycetaceae</taxon>
        <taxon>Streptomyces</taxon>
    </lineage>
</organism>
<accession>A0ABX8XRG0</accession>
<dbReference type="EMBL" id="CP080647">
    <property type="protein sequence ID" value="QYX77841.1"/>
    <property type="molecule type" value="Genomic_DNA"/>
</dbReference>
<proteinExistence type="predicted"/>
<evidence type="ECO:0000313" key="4">
    <source>
        <dbReference type="Proteomes" id="UP000827138"/>
    </source>
</evidence>
<dbReference type="Proteomes" id="UP000827138">
    <property type="component" value="Chromosome"/>
</dbReference>
<feature type="region of interest" description="Disordered" evidence="1">
    <location>
        <begin position="115"/>
        <end position="275"/>
    </location>
</feature>
<protein>
    <submittedName>
        <fullName evidence="3">Uncharacterized protein</fullName>
    </submittedName>
</protein>
<feature type="transmembrane region" description="Helical" evidence="2">
    <location>
        <begin position="94"/>
        <end position="111"/>
    </location>
</feature>
<feature type="compositionally biased region" description="Polar residues" evidence="1">
    <location>
        <begin position="51"/>
        <end position="67"/>
    </location>
</feature>
<reference evidence="3 4" key="1">
    <citation type="submission" date="2021-08" db="EMBL/GenBank/DDBJ databases">
        <authorList>
            <person name="Ping M."/>
        </authorList>
    </citation>
    <scope>NUCLEOTIDE SEQUENCE [LARGE SCALE GENOMIC DNA]</scope>
    <source>
        <strain evidence="3 4">MG28</strain>
    </source>
</reference>
<feature type="compositionally biased region" description="Low complexity" evidence="1">
    <location>
        <begin position="173"/>
        <end position="193"/>
    </location>
</feature>
<evidence type="ECO:0000256" key="2">
    <source>
        <dbReference type="SAM" id="Phobius"/>
    </source>
</evidence>